<comment type="caution">
    <text evidence="12">The sequence shown here is derived from an EMBL/GenBank/DDBJ whole genome shotgun (WGS) entry which is preliminary data.</text>
</comment>
<feature type="domain" description="ABC transporter" evidence="10">
    <location>
        <begin position="333"/>
        <end position="568"/>
    </location>
</feature>
<dbReference type="PROSITE" id="PS50893">
    <property type="entry name" value="ABC_TRANSPORTER_2"/>
    <property type="match status" value="1"/>
</dbReference>
<feature type="transmembrane region" description="Helical" evidence="9">
    <location>
        <begin position="56"/>
        <end position="76"/>
    </location>
</feature>
<dbReference type="FunFam" id="3.40.50.300:FF:000221">
    <property type="entry name" value="Multidrug ABC transporter ATP-binding protein"/>
    <property type="match status" value="1"/>
</dbReference>
<dbReference type="PROSITE" id="PS50929">
    <property type="entry name" value="ABC_TM1F"/>
    <property type="match status" value="1"/>
</dbReference>
<dbReference type="GO" id="GO:0005886">
    <property type="term" value="C:plasma membrane"/>
    <property type="evidence" value="ECO:0007669"/>
    <property type="project" value="UniProtKB-SubCell"/>
</dbReference>
<comment type="subcellular location">
    <subcellularLocation>
        <location evidence="1">Cell membrane</location>
        <topology evidence="1">Multi-pass membrane protein</topology>
    </subcellularLocation>
</comment>
<dbReference type="GO" id="GO:0016887">
    <property type="term" value="F:ATP hydrolysis activity"/>
    <property type="evidence" value="ECO:0007669"/>
    <property type="project" value="InterPro"/>
</dbReference>
<feature type="transmembrane region" description="Helical" evidence="9">
    <location>
        <begin position="239"/>
        <end position="260"/>
    </location>
</feature>
<dbReference type="Gene3D" id="3.40.50.300">
    <property type="entry name" value="P-loop containing nucleotide triphosphate hydrolases"/>
    <property type="match status" value="1"/>
</dbReference>
<dbReference type="InterPro" id="IPR011527">
    <property type="entry name" value="ABC1_TM_dom"/>
</dbReference>
<gene>
    <name evidence="12" type="ORF">NE632_03300</name>
</gene>
<evidence type="ECO:0000259" key="10">
    <source>
        <dbReference type="PROSITE" id="PS50893"/>
    </source>
</evidence>
<dbReference type="SUPFAM" id="SSF52540">
    <property type="entry name" value="P-loop containing nucleoside triphosphate hydrolases"/>
    <property type="match status" value="1"/>
</dbReference>
<keyword evidence="4 9" id="KW-0812">Transmembrane</keyword>
<keyword evidence="2" id="KW-0813">Transport</keyword>
<dbReference type="Pfam" id="PF00664">
    <property type="entry name" value="ABC_membrane"/>
    <property type="match status" value="1"/>
</dbReference>
<evidence type="ECO:0000256" key="8">
    <source>
        <dbReference type="ARBA" id="ARBA00023136"/>
    </source>
</evidence>
<name>A0AAW5KNA5_9FIRM</name>
<dbReference type="Gene3D" id="1.20.1560.10">
    <property type="entry name" value="ABC transporter type 1, transmembrane domain"/>
    <property type="match status" value="1"/>
</dbReference>
<evidence type="ECO:0000256" key="1">
    <source>
        <dbReference type="ARBA" id="ARBA00004651"/>
    </source>
</evidence>
<evidence type="ECO:0000313" key="12">
    <source>
        <dbReference type="EMBL" id="MCQ5152323.1"/>
    </source>
</evidence>
<dbReference type="InterPro" id="IPR027417">
    <property type="entry name" value="P-loop_NTPase"/>
</dbReference>
<dbReference type="Pfam" id="PF00005">
    <property type="entry name" value="ABC_tran"/>
    <property type="match status" value="1"/>
</dbReference>
<keyword evidence="6 12" id="KW-0067">ATP-binding</keyword>
<dbReference type="CDD" id="cd07346">
    <property type="entry name" value="ABC_6TM_exporters"/>
    <property type="match status" value="1"/>
</dbReference>
<evidence type="ECO:0000256" key="5">
    <source>
        <dbReference type="ARBA" id="ARBA00022741"/>
    </source>
</evidence>
<dbReference type="EMBL" id="JANGCN010000004">
    <property type="protein sequence ID" value="MCQ5152323.1"/>
    <property type="molecule type" value="Genomic_DNA"/>
</dbReference>
<dbReference type="PANTHER" id="PTHR24221:SF397">
    <property type="entry name" value="ABC TRANSPORTER, ATP-BINDING TRANSMEMBRANE PROTEIN"/>
    <property type="match status" value="1"/>
</dbReference>
<evidence type="ECO:0000256" key="9">
    <source>
        <dbReference type="SAM" id="Phobius"/>
    </source>
</evidence>
<feature type="domain" description="ABC transmembrane type-1" evidence="11">
    <location>
        <begin position="13"/>
        <end position="267"/>
    </location>
</feature>
<dbReference type="InterPro" id="IPR036640">
    <property type="entry name" value="ABC1_TM_sf"/>
</dbReference>
<dbReference type="PROSITE" id="PS00211">
    <property type="entry name" value="ABC_TRANSPORTER_1"/>
    <property type="match status" value="1"/>
</dbReference>
<keyword evidence="8 9" id="KW-0472">Membrane</keyword>
<keyword evidence="3" id="KW-1003">Cell membrane</keyword>
<evidence type="ECO:0000313" key="13">
    <source>
        <dbReference type="Proteomes" id="UP001206236"/>
    </source>
</evidence>
<sequence>MHYAGGHKYYSYASAVLAVISAWIALIPFYDVWRIIKEILRVRPDFSKAENISRYGWEAVGFALLGMVFYIAALMCSHKAAFRVQANMRVSMMKHIMKLPLGYVEAEGTGKIRKIVMDSSASTETYLAHNFPDKAVSMATPVGLLVMMFIFDWRLGLISLIPAFIAFVLMGTLMMGPKMAEDMKQYQNALEKMSSEAVEYVRGIPVVKTFGQTVFSFKRFKLAIDEYEKWTLGYTKNMMLPMICFTTAANGIFAALIIAAFKLTSHGVTDEFVLNLFFYVIITSILTVTLMKIAYAGESQMLVDDAVNRMYSILETEPLAETKSGETPKDSSIQLDNAVFAYDNAESNAVDGITMNIKAGEHIAVVGPSGGGKTTLCSLIARFWDVKSGSIKIGGADVRNIPSEELMKYVSYVFQDSKLLKMSILDNVRMGRPDATDDAVMQALRDAQCMDIIEKFPEGVDTMIGSKGIYVSGGECQRLSIARAFLKNAPVLILDEATAFADPDNERSVQQAFERLSKDKTVIMIAHRLSTVTNADRIYVLSEGRIAESGKHEELIEQGGIYSRMWNEYNRSVSWQVRKAGV</sequence>
<dbReference type="PANTHER" id="PTHR24221">
    <property type="entry name" value="ATP-BINDING CASSETTE SUB-FAMILY B"/>
    <property type="match status" value="1"/>
</dbReference>
<evidence type="ECO:0000256" key="4">
    <source>
        <dbReference type="ARBA" id="ARBA00022692"/>
    </source>
</evidence>
<dbReference type="GO" id="GO:0034040">
    <property type="term" value="F:ATPase-coupled lipid transmembrane transporter activity"/>
    <property type="evidence" value="ECO:0007669"/>
    <property type="project" value="TreeGrafter"/>
</dbReference>
<dbReference type="RefSeq" id="WP_256321629.1">
    <property type="nucleotide sequence ID" value="NZ_JANGCN010000004.1"/>
</dbReference>
<keyword evidence="7 9" id="KW-1133">Transmembrane helix</keyword>
<feature type="transmembrane region" description="Helical" evidence="9">
    <location>
        <begin position="157"/>
        <end position="176"/>
    </location>
</feature>
<dbReference type="AlphaFoldDB" id="A0AAW5KNA5"/>
<dbReference type="SUPFAM" id="SSF90123">
    <property type="entry name" value="ABC transporter transmembrane region"/>
    <property type="match status" value="1"/>
</dbReference>
<evidence type="ECO:0000256" key="3">
    <source>
        <dbReference type="ARBA" id="ARBA00022475"/>
    </source>
</evidence>
<dbReference type="GO" id="GO:0140359">
    <property type="term" value="F:ABC-type transporter activity"/>
    <property type="evidence" value="ECO:0007669"/>
    <property type="project" value="InterPro"/>
</dbReference>
<accession>A0AAW5KNA5</accession>
<dbReference type="GO" id="GO:0005524">
    <property type="term" value="F:ATP binding"/>
    <property type="evidence" value="ECO:0007669"/>
    <property type="project" value="UniProtKB-KW"/>
</dbReference>
<evidence type="ECO:0000259" key="11">
    <source>
        <dbReference type="PROSITE" id="PS50929"/>
    </source>
</evidence>
<organism evidence="12 13">
    <name type="scientific">Ruminococcus bicirculans</name>
    <name type="common">ex Wegman et al. 2014</name>
    <dbReference type="NCBI Taxonomy" id="1160721"/>
    <lineage>
        <taxon>Bacteria</taxon>
        <taxon>Bacillati</taxon>
        <taxon>Bacillota</taxon>
        <taxon>Clostridia</taxon>
        <taxon>Eubacteriales</taxon>
        <taxon>Oscillospiraceae</taxon>
        <taxon>Ruminococcus</taxon>
    </lineage>
</organism>
<evidence type="ECO:0000256" key="7">
    <source>
        <dbReference type="ARBA" id="ARBA00022989"/>
    </source>
</evidence>
<keyword evidence="5" id="KW-0547">Nucleotide-binding</keyword>
<proteinExistence type="predicted"/>
<dbReference type="InterPro" id="IPR017871">
    <property type="entry name" value="ABC_transporter-like_CS"/>
</dbReference>
<dbReference type="InterPro" id="IPR039421">
    <property type="entry name" value="Type_1_exporter"/>
</dbReference>
<feature type="transmembrane region" description="Helical" evidence="9">
    <location>
        <begin position="12"/>
        <end position="36"/>
    </location>
</feature>
<evidence type="ECO:0000256" key="2">
    <source>
        <dbReference type="ARBA" id="ARBA00022448"/>
    </source>
</evidence>
<dbReference type="InterPro" id="IPR003439">
    <property type="entry name" value="ABC_transporter-like_ATP-bd"/>
</dbReference>
<reference evidence="12" key="1">
    <citation type="submission" date="2022-06" db="EMBL/GenBank/DDBJ databases">
        <title>Isolation of gut microbiota from human fecal samples.</title>
        <authorList>
            <person name="Pamer E.G."/>
            <person name="Barat B."/>
            <person name="Waligurski E."/>
            <person name="Medina S."/>
            <person name="Paddock L."/>
            <person name="Mostad J."/>
        </authorList>
    </citation>
    <scope>NUCLEOTIDE SEQUENCE</scope>
    <source>
        <strain evidence="12">DFI.5.57</strain>
    </source>
</reference>
<protein>
    <submittedName>
        <fullName evidence="12">ABC transporter ATP-binding protein/permease</fullName>
    </submittedName>
</protein>
<feature type="transmembrane region" description="Helical" evidence="9">
    <location>
        <begin position="272"/>
        <end position="291"/>
    </location>
</feature>
<dbReference type="InterPro" id="IPR003593">
    <property type="entry name" value="AAA+_ATPase"/>
</dbReference>
<evidence type="ECO:0000256" key="6">
    <source>
        <dbReference type="ARBA" id="ARBA00022840"/>
    </source>
</evidence>
<dbReference type="Proteomes" id="UP001206236">
    <property type="component" value="Unassembled WGS sequence"/>
</dbReference>
<dbReference type="SMART" id="SM00382">
    <property type="entry name" value="AAA"/>
    <property type="match status" value="1"/>
</dbReference>